<feature type="compositionally biased region" description="Basic and acidic residues" evidence="2">
    <location>
        <begin position="332"/>
        <end position="346"/>
    </location>
</feature>
<evidence type="ECO:0000313" key="3">
    <source>
        <dbReference type="EMBL" id="CAA3032678.1"/>
    </source>
</evidence>
<evidence type="ECO:0000313" key="4">
    <source>
        <dbReference type="Proteomes" id="UP000594638"/>
    </source>
</evidence>
<gene>
    <name evidence="3" type="ORF">OLEA9_A093383</name>
</gene>
<keyword evidence="1" id="KW-0175">Coiled coil</keyword>
<reference evidence="3 4" key="1">
    <citation type="submission" date="2019-12" db="EMBL/GenBank/DDBJ databases">
        <authorList>
            <person name="Alioto T."/>
            <person name="Alioto T."/>
            <person name="Gomez Garrido J."/>
        </authorList>
    </citation>
    <scope>NUCLEOTIDE SEQUENCE [LARGE SCALE GENOMIC DNA]</scope>
</reference>
<feature type="region of interest" description="Disordered" evidence="2">
    <location>
        <begin position="1017"/>
        <end position="1036"/>
    </location>
</feature>
<feature type="region of interest" description="Disordered" evidence="2">
    <location>
        <begin position="90"/>
        <end position="256"/>
    </location>
</feature>
<feature type="region of interest" description="Disordered" evidence="2">
    <location>
        <begin position="1"/>
        <end position="23"/>
    </location>
</feature>
<feature type="region of interest" description="Disordered" evidence="2">
    <location>
        <begin position="691"/>
        <end position="715"/>
    </location>
</feature>
<evidence type="ECO:0000256" key="1">
    <source>
        <dbReference type="SAM" id="Coils"/>
    </source>
</evidence>
<feature type="compositionally biased region" description="Polar residues" evidence="2">
    <location>
        <begin position="132"/>
        <end position="149"/>
    </location>
</feature>
<feature type="region of interest" description="Disordered" evidence="2">
    <location>
        <begin position="1254"/>
        <end position="1281"/>
    </location>
</feature>
<feature type="compositionally biased region" description="Basic and acidic residues" evidence="2">
    <location>
        <begin position="220"/>
        <end position="232"/>
    </location>
</feature>
<feature type="compositionally biased region" description="Polar residues" evidence="2">
    <location>
        <begin position="655"/>
        <end position="672"/>
    </location>
</feature>
<feature type="compositionally biased region" description="Basic residues" evidence="2">
    <location>
        <begin position="183"/>
        <end position="195"/>
    </location>
</feature>
<feature type="coiled-coil region" evidence="1">
    <location>
        <begin position="39"/>
        <end position="73"/>
    </location>
</feature>
<feature type="region of interest" description="Disordered" evidence="2">
    <location>
        <begin position="613"/>
        <end position="672"/>
    </location>
</feature>
<feature type="compositionally biased region" description="Basic residues" evidence="2">
    <location>
        <begin position="706"/>
        <end position="715"/>
    </location>
</feature>
<organism evidence="3 4">
    <name type="scientific">Olea europaea subsp. europaea</name>
    <dbReference type="NCBI Taxonomy" id="158383"/>
    <lineage>
        <taxon>Eukaryota</taxon>
        <taxon>Viridiplantae</taxon>
        <taxon>Streptophyta</taxon>
        <taxon>Embryophyta</taxon>
        <taxon>Tracheophyta</taxon>
        <taxon>Spermatophyta</taxon>
        <taxon>Magnoliopsida</taxon>
        <taxon>eudicotyledons</taxon>
        <taxon>Gunneridae</taxon>
        <taxon>Pentapetalae</taxon>
        <taxon>asterids</taxon>
        <taxon>lamiids</taxon>
        <taxon>Lamiales</taxon>
        <taxon>Oleaceae</taxon>
        <taxon>Oleeae</taxon>
        <taxon>Olea</taxon>
    </lineage>
</organism>
<feature type="compositionally biased region" description="Basic and acidic residues" evidence="2">
    <location>
        <begin position="96"/>
        <end position="116"/>
    </location>
</feature>
<sequence length="1324" mass="148665">MSSSANEDQEQRKNTSMEDPQAMTIEFLRARLLSERSVSKTARQRADELAKRVEELEGQLQFVTLQRKKAEMATVDVLAILGDHGISDASEGFDSSSDHEEALHESNSHNHMERGNEVSTNIQVRRNDKEAYSSSEIDSYPSTGRSLSWKSGKDLQYSLQRKKHMDVARRRSSFVSDGSSMRRAGKSCRSIRHRETRSAIEKLQNHVHVKATYSSDVEPDTSRKSPEDDKVKNQLKNSPVVSENHRQETNGHYFGGHGGDNDMERALKHQAQLIWQYEEEEKAQREWEERFRENNIYTPDSYDPGNHSDVTEEQDGIKAPEPPYKAGATSSDNHHSNVTEEQGEIKASEQPYTAGATSSGNHHSDVTEDFSKQKKIIFFFKILRITTTPPQNTKKKKKKKKSVSRVFNFFKFYTENAQNNKKVVLCFLHKFFSFSKTFSKIRFRKREREHVFTVLKNRKQKTTRKRGLVFPFISIVLYEMVNIHNFVSGQRNFQCSKFKLFESFKEEVYALTHRNLDPVDVILIVISILKHYCIRKNTSMEDPQAMTIEFLRARLLSERSVSKTARQRADELAKRVEELEGQLQFVTLQRKKAEMATVDVLAILGDHGISDASEGFDSSSDHEEALHESNSHNHMERGNEVSTNIQVRRNDKEAYSSSEIDSYPSTGRSLSWKSGKDLQYSLQRKKHMDVARRRSSFVSDGSSMRRAGKSCRSIRHRETRSAIEKLQNHVHVKATYMSENHRQETNGHYFGGHGGDNDMERALKHQAQLIWQYEEEEKAQREWEERFRENNIYTPDSYDPGNHSDVTEEQDGIKAPEPPYKAGATSSDNHHSNVTEEQGEIKASEQPYTAGATSSGNHHSDVTEEQGESKAPELLYIAGATSSGNQHSNVTEEQGEINAPDLPPYTAGATSSGNRHSYVTEEQDEIKAEEKDEVKAPELPYTAGATSSGNHHLDVTEEQDGVKALELHCIAGAKSSGNHHSDVTEERDEIKAPELPYTAGASLAKPEMKTEPMEAYFDEEPQTSKSLPSILDSNNGNLSDQRCSGTIAFESSVPKFSCPMSIGSSDQQFSGKHLDAPLHSSLQCLPSCTSSYPSAKITLIRTGDSVPMYVSSGSPSSRDLAVMRKETFTDLDSVLENLQQAKLSLKQNLNSLPLVPGGASGNVIKSSNPETSNVDKFKIPVAYPRLFRLPTDNEFETINRGNRPSIGTQLGFTKISSEGAGEMFFSNPSVESRSALVGDRFLSVYPSPFTEIRPGVSMQGPLSQPRLAAGPPSSDGLNYSNPHMDSNDFYPFLPDFTLRLPLQGGISRTFPSSELGVPPVTRFS</sequence>
<comment type="caution">
    <text evidence="3">The sequence shown here is derived from an EMBL/GenBank/DDBJ whole genome shotgun (WGS) entry which is preliminary data.</text>
</comment>
<feature type="compositionally biased region" description="Basic and acidic residues" evidence="2">
    <location>
        <begin position="858"/>
        <end position="871"/>
    </location>
</feature>
<feature type="compositionally biased region" description="Polar residues" evidence="2">
    <location>
        <begin position="880"/>
        <end position="892"/>
    </location>
</feature>
<feature type="compositionally biased region" description="Polar residues" evidence="2">
    <location>
        <begin position="908"/>
        <end position="917"/>
    </location>
</feature>
<feature type="compositionally biased region" description="Basic and acidic residues" evidence="2">
    <location>
        <begin position="619"/>
        <end position="639"/>
    </location>
</feature>
<dbReference type="EMBL" id="CACTIH010009646">
    <property type="protein sequence ID" value="CAA3032678.1"/>
    <property type="molecule type" value="Genomic_DNA"/>
</dbReference>
<feature type="compositionally biased region" description="Polar residues" evidence="2">
    <location>
        <begin position="1023"/>
        <end position="1036"/>
    </location>
</feature>
<accession>A0A8S0VK24</accession>
<feature type="region of interest" description="Disordered" evidence="2">
    <location>
        <begin position="296"/>
        <end position="346"/>
    </location>
</feature>
<dbReference type="Gramene" id="OE9A093383T1">
    <property type="protein sequence ID" value="OE9A093383C1"/>
    <property type="gene ID" value="OE9A093383"/>
</dbReference>
<feature type="compositionally biased region" description="Basic and acidic residues" evidence="2">
    <location>
        <begin position="828"/>
        <end position="843"/>
    </location>
</feature>
<evidence type="ECO:0000256" key="2">
    <source>
        <dbReference type="SAM" id="MobiDB-lite"/>
    </source>
</evidence>
<proteinExistence type="predicted"/>
<keyword evidence="4" id="KW-1185">Reference proteome</keyword>
<dbReference type="PANTHER" id="PTHR33701:SF3">
    <property type="entry name" value="TRANSCRIPTIONAL REGULATOR ATRX"/>
    <property type="match status" value="1"/>
</dbReference>
<dbReference type="OrthoDB" id="1939754at2759"/>
<feature type="region of interest" description="Disordered" evidence="2">
    <location>
        <begin position="792"/>
        <end position="953"/>
    </location>
</feature>
<dbReference type="PANTHER" id="PTHR33701">
    <property type="entry name" value="TRANSMEMBRANE PROTEIN"/>
    <property type="match status" value="1"/>
</dbReference>
<dbReference type="Proteomes" id="UP000594638">
    <property type="component" value="Unassembled WGS sequence"/>
</dbReference>
<name>A0A8S0VK24_OLEEU</name>
<feature type="coiled-coil region" evidence="1">
    <location>
        <begin position="562"/>
        <end position="596"/>
    </location>
</feature>
<feature type="compositionally biased region" description="Basic and acidic residues" evidence="2">
    <location>
        <begin position="925"/>
        <end position="936"/>
    </location>
</feature>
<protein>
    <submittedName>
        <fullName evidence="3">Uncharacterized protein</fullName>
    </submittedName>
</protein>